<dbReference type="Proteomes" id="UP000324629">
    <property type="component" value="Unassembled WGS sequence"/>
</dbReference>
<evidence type="ECO:0000313" key="3">
    <source>
        <dbReference type="Proteomes" id="UP000324629"/>
    </source>
</evidence>
<evidence type="ECO:0000256" key="1">
    <source>
        <dbReference type="SAM" id="MobiDB-lite"/>
    </source>
</evidence>
<proteinExistence type="predicted"/>
<name>A0A5J4N2G8_9TREM</name>
<gene>
    <name evidence="2" type="ORF">DEA37_0012390</name>
</gene>
<feature type="compositionally biased region" description="Basic and acidic residues" evidence="1">
    <location>
        <begin position="21"/>
        <end position="50"/>
    </location>
</feature>
<feature type="non-terminal residue" evidence="2">
    <location>
        <position position="1"/>
    </location>
</feature>
<protein>
    <submittedName>
        <fullName evidence="2">Uncharacterized protein</fullName>
    </submittedName>
</protein>
<feature type="region of interest" description="Disordered" evidence="1">
    <location>
        <begin position="1"/>
        <end position="50"/>
    </location>
</feature>
<evidence type="ECO:0000313" key="2">
    <source>
        <dbReference type="EMBL" id="KAA3669791.1"/>
    </source>
</evidence>
<reference evidence="2 3" key="1">
    <citation type="journal article" date="2019" name="Gigascience">
        <title>Whole-genome sequence of the oriental lung fluke Paragonimus westermani.</title>
        <authorList>
            <person name="Oey H."/>
            <person name="Zakrzewski M."/>
            <person name="Narain K."/>
            <person name="Devi K.R."/>
            <person name="Agatsuma T."/>
            <person name="Nawaratna S."/>
            <person name="Gobert G.N."/>
            <person name="Jones M.K."/>
            <person name="Ragan M.A."/>
            <person name="McManus D.P."/>
            <person name="Krause L."/>
        </authorList>
    </citation>
    <scope>NUCLEOTIDE SEQUENCE [LARGE SCALE GENOMIC DNA]</scope>
    <source>
        <strain evidence="2 3">IND2009</strain>
    </source>
</reference>
<dbReference type="AlphaFoldDB" id="A0A5J4N2G8"/>
<sequence>RAEESIAKQQAVTETHLSATKSDHFTARPDRPDGDDPSDLLEKIDKPSDKKQHLTAVSFVPWTMSCFLQEMNIRKLPARRKPNAEQSFATLLRNSPFIQLGDFESRE</sequence>
<keyword evidence="3" id="KW-1185">Reference proteome</keyword>
<dbReference type="EMBL" id="QNGE01026281">
    <property type="protein sequence ID" value="KAA3669791.1"/>
    <property type="molecule type" value="Genomic_DNA"/>
</dbReference>
<feature type="non-terminal residue" evidence="2">
    <location>
        <position position="107"/>
    </location>
</feature>
<comment type="caution">
    <text evidence="2">The sequence shown here is derived from an EMBL/GenBank/DDBJ whole genome shotgun (WGS) entry which is preliminary data.</text>
</comment>
<accession>A0A5J4N2G8</accession>
<feature type="compositionally biased region" description="Polar residues" evidence="1">
    <location>
        <begin position="7"/>
        <end position="20"/>
    </location>
</feature>
<organism evidence="2 3">
    <name type="scientific">Paragonimus westermani</name>
    <dbReference type="NCBI Taxonomy" id="34504"/>
    <lineage>
        <taxon>Eukaryota</taxon>
        <taxon>Metazoa</taxon>
        <taxon>Spiralia</taxon>
        <taxon>Lophotrochozoa</taxon>
        <taxon>Platyhelminthes</taxon>
        <taxon>Trematoda</taxon>
        <taxon>Digenea</taxon>
        <taxon>Plagiorchiida</taxon>
        <taxon>Troglotremata</taxon>
        <taxon>Troglotrematidae</taxon>
        <taxon>Paragonimus</taxon>
    </lineage>
</organism>